<dbReference type="InterPro" id="IPR027467">
    <property type="entry name" value="MopterinOxRdtase_cofactor_BS"/>
</dbReference>
<dbReference type="InterPro" id="IPR006656">
    <property type="entry name" value="Mopterin_OxRdtase"/>
</dbReference>
<dbReference type="eggNOG" id="COG3383">
    <property type="taxonomic scope" value="Bacteria"/>
</dbReference>
<dbReference type="AlphaFoldDB" id="A0A023X684"/>
<protein>
    <submittedName>
        <fullName evidence="7">Molybdopterin oxidoreductase Fe4S4 domain</fullName>
    </submittedName>
</protein>
<proteinExistence type="predicted"/>
<reference evidence="7 8" key="1">
    <citation type="submission" date="2014-03" db="EMBL/GenBank/DDBJ databases">
        <title>Complete genome sequence of the Radio-Resistant Rubrobacter radiotolerans RSPS-4.</title>
        <authorList>
            <person name="Egas C.C."/>
            <person name="Barroso C.C."/>
            <person name="Froufe H.J.C."/>
            <person name="Pacheco J.J."/>
            <person name="Albuquerque L.L."/>
            <person name="da Costa M.M.S."/>
        </authorList>
    </citation>
    <scope>NUCLEOTIDE SEQUENCE [LARGE SCALE GENOMIC DNA]</scope>
    <source>
        <strain evidence="7 8">RSPS-4</strain>
    </source>
</reference>
<keyword evidence="2" id="KW-0479">Metal-binding</keyword>
<dbReference type="SMART" id="SM00926">
    <property type="entry name" value="Molybdop_Fe4S4"/>
    <property type="match status" value="1"/>
</dbReference>
<keyword evidence="8" id="KW-1185">Reference proteome</keyword>
<dbReference type="SUPFAM" id="SSF53706">
    <property type="entry name" value="Formate dehydrogenase/DMSO reductase, domains 1-3"/>
    <property type="match status" value="1"/>
</dbReference>
<dbReference type="PROSITE" id="PS00551">
    <property type="entry name" value="MOLYBDOPTERIN_PROK_1"/>
    <property type="match status" value="1"/>
</dbReference>
<dbReference type="Pfam" id="PF00384">
    <property type="entry name" value="Molybdopterin"/>
    <property type="match status" value="1"/>
</dbReference>
<dbReference type="GO" id="GO:0022904">
    <property type="term" value="P:respiratory electron transport chain"/>
    <property type="evidence" value="ECO:0007669"/>
    <property type="project" value="TreeGrafter"/>
</dbReference>
<evidence type="ECO:0000256" key="3">
    <source>
        <dbReference type="ARBA" id="ARBA00023002"/>
    </source>
</evidence>
<gene>
    <name evidence="7" type="ORF">RradSPS_2580</name>
</gene>
<dbReference type="PANTHER" id="PTHR43105:SF14">
    <property type="entry name" value="FORMATE DEHYDROGENASE H"/>
    <property type="match status" value="1"/>
</dbReference>
<dbReference type="Gene3D" id="3.40.50.740">
    <property type="match status" value="1"/>
</dbReference>
<evidence type="ECO:0000256" key="2">
    <source>
        <dbReference type="ARBA" id="ARBA00022723"/>
    </source>
</evidence>
<dbReference type="GO" id="GO:0051539">
    <property type="term" value="F:4 iron, 4 sulfur cluster binding"/>
    <property type="evidence" value="ECO:0007669"/>
    <property type="project" value="UniProtKB-KW"/>
</dbReference>
<evidence type="ECO:0000313" key="7">
    <source>
        <dbReference type="EMBL" id="AHY47863.1"/>
    </source>
</evidence>
<dbReference type="Gene3D" id="2.20.25.90">
    <property type="entry name" value="ADC-like domains"/>
    <property type="match status" value="1"/>
</dbReference>
<dbReference type="GO" id="GO:0046872">
    <property type="term" value="F:metal ion binding"/>
    <property type="evidence" value="ECO:0007669"/>
    <property type="project" value="UniProtKB-KW"/>
</dbReference>
<dbReference type="InterPro" id="IPR050123">
    <property type="entry name" value="Prok_molybdopt-oxidoreductase"/>
</dbReference>
<evidence type="ECO:0000259" key="6">
    <source>
        <dbReference type="PROSITE" id="PS51669"/>
    </source>
</evidence>
<dbReference type="HOGENOM" id="CLU_061371_2_1_11"/>
<dbReference type="GO" id="GO:0016020">
    <property type="term" value="C:membrane"/>
    <property type="evidence" value="ECO:0007669"/>
    <property type="project" value="TreeGrafter"/>
</dbReference>
<dbReference type="KEGG" id="rrd:RradSPS_2580"/>
<name>A0A023X684_RUBRA</name>
<dbReference type="Pfam" id="PF04879">
    <property type="entry name" value="Molybdop_Fe4S4"/>
    <property type="match status" value="1"/>
</dbReference>
<dbReference type="GO" id="GO:0003954">
    <property type="term" value="F:NADH dehydrogenase activity"/>
    <property type="evidence" value="ECO:0007669"/>
    <property type="project" value="TreeGrafter"/>
</dbReference>
<dbReference type="STRING" id="42256.RradSPS_2580"/>
<dbReference type="OrthoDB" id="7376058at2"/>
<keyword evidence="5" id="KW-0411">Iron-sulfur</keyword>
<evidence type="ECO:0000313" key="8">
    <source>
        <dbReference type="Proteomes" id="UP000025229"/>
    </source>
</evidence>
<dbReference type="EMBL" id="CP007514">
    <property type="protein sequence ID" value="AHY47863.1"/>
    <property type="molecule type" value="Genomic_DNA"/>
</dbReference>
<dbReference type="PROSITE" id="PS51669">
    <property type="entry name" value="4FE4S_MOW_BIS_MGD"/>
    <property type="match status" value="1"/>
</dbReference>
<keyword evidence="3" id="KW-0560">Oxidoreductase</keyword>
<keyword evidence="1" id="KW-0004">4Fe-4S</keyword>
<sequence length="149" mass="16067">MVAATEQATKNGATHGTGEVNTICSFCGVGCGLTVKLEDGVIQKVVGYKDAPSSKGEACIKGREGWRYMYSEKRLTKPLIRKDGELVEASWEEALDLIGSRMSQIRDESGGEAFGVFSSSRSTNELNYLASKFVRSVLGTNSIDSCNRA</sequence>
<evidence type="ECO:0000256" key="4">
    <source>
        <dbReference type="ARBA" id="ARBA00023004"/>
    </source>
</evidence>
<accession>A0A023X684</accession>
<dbReference type="InterPro" id="IPR006963">
    <property type="entry name" value="Mopterin_OxRdtase_4Fe-4S_dom"/>
</dbReference>
<dbReference type="PANTHER" id="PTHR43105">
    <property type="entry name" value="RESPIRATORY NITRATE REDUCTASE"/>
    <property type="match status" value="1"/>
</dbReference>
<organism evidence="7 8">
    <name type="scientific">Rubrobacter radiotolerans</name>
    <name type="common">Arthrobacter radiotolerans</name>
    <dbReference type="NCBI Taxonomy" id="42256"/>
    <lineage>
        <taxon>Bacteria</taxon>
        <taxon>Bacillati</taxon>
        <taxon>Actinomycetota</taxon>
        <taxon>Rubrobacteria</taxon>
        <taxon>Rubrobacterales</taxon>
        <taxon>Rubrobacteraceae</taxon>
        <taxon>Rubrobacter</taxon>
    </lineage>
</organism>
<dbReference type="Proteomes" id="UP000025229">
    <property type="component" value="Chromosome"/>
</dbReference>
<feature type="domain" description="4Fe-4S Mo/W bis-MGD-type" evidence="6">
    <location>
        <begin position="17"/>
        <end position="73"/>
    </location>
</feature>
<keyword evidence="4" id="KW-0408">Iron</keyword>
<evidence type="ECO:0000256" key="5">
    <source>
        <dbReference type="ARBA" id="ARBA00023014"/>
    </source>
</evidence>
<evidence type="ECO:0000256" key="1">
    <source>
        <dbReference type="ARBA" id="ARBA00022485"/>
    </source>
</evidence>